<dbReference type="STRING" id="717606.PaecuDRAFT_1983"/>
<dbReference type="PANTHER" id="PTHR30319">
    <property type="entry name" value="PHENYLACETIC ACID REGULATOR-RELATED TRANSCRIPTIONAL REPRESSOR"/>
    <property type="match status" value="1"/>
</dbReference>
<feature type="domain" description="Transcriptional repressor PaaX-like central Cas2-like" evidence="2">
    <location>
        <begin position="80"/>
        <end position="153"/>
    </location>
</feature>
<evidence type="ECO:0000313" key="3">
    <source>
        <dbReference type="EMBL" id="EFM11535.1"/>
    </source>
</evidence>
<dbReference type="InterPro" id="IPR048846">
    <property type="entry name" value="PaaX-like_central"/>
</dbReference>
<organism evidence="3 4">
    <name type="scientific">Paenibacillus curdlanolyticus YK9</name>
    <dbReference type="NCBI Taxonomy" id="717606"/>
    <lineage>
        <taxon>Bacteria</taxon>
        <taxon>Bacillati</taxon>
        <taxon>Bacillota</taxon>
        <taxon>Bacilli</taxon>
        <taxon>Bacillales</taxon>
        <taxon>Paenibacillaceae</taxon>
        <taxon>Paenibacillus</taxon>
    </lineage>
</organism>
<dbReference type="Pfam" id="PF20803">
    <property type="entry name" value="PaaX_M"/>
    <property type="match status" value="1"/>
</dbReference>
<feature type="domain" description="Transcriptional repressor PaaX-like C-terminal" evidence="1">
    <location>
        <begin position="165"/>
        <end position="242"/>
    </location>
</feature>
<dbReference type="PANTHER" id="PTHR30319:SF1">
    <property type="entry name" value="TRANSCRIPTIONAL REPRESSOR PAAX"/>
    <property type="match status" value="1"/>
</dbReference>
<dbReference type="EMBL" id="AEDD01000004">
    <property type="protein sequence ID" value="EFM11535.1"/>
    <property type="molecule type" value="Genomic_DNA"/>
</dbReference>
<dbReference type="InterPro" id="IPR013225">
    <property type="entry name" value="PaaX_C"/>
</dbReference>
<dbReference type="Gene3D" id="3.30.70.2650">
    <property type="match status" value="1"/>
</dbReference>
<gene>
    <name evidence="3" type="ORF">PaecuDRAFT_1983</name>
</gene>
<dbReference type="SUPFAM" id="SSF46785">
    <property type="entry name" value="Winged helix' DNA-binding domain"/>
    <property type="match status" value="1"/>
</dbReference>
<evidence type="ECO:0000259" key="1">
    <source>
        <dbReference type="Pfam" id="PF08223"/>
    </source>
</evidence>
<dbReference type="InterPro" id="IPR036388">
    <property type="entry name" value="WH-like_DNA-bd_sf"/>
</dbReference>
<dbReference type="GO" id="GO:0006351">
    <property type="term" value="P:DNA-templated transcription"/>
    <property type="evidence" value="ECO:0007669"/>
    <property type="project" value="InterPro"/>
</dbReference>
<reference evidence="3 4" key="1">
    <citation type="submission" date="2010-07" db="EMBL/GenBank/DDBJ databases">
        <title>The draft genome of Paenibacillus curdlanolyticus YK9.</title>
        <authorList>
            <consortium name="US DOE Joint Genome Institute (JGI-PGF)"/>
            <person name="Lucas S."/>
            <person name="Copeland A."/>
            <person name="Lapidus A."/>
            <person name="Cheng J.-F."/>
            <person name="Bruce D."/>
            <person name="Goodwin L."/>
            <person name="Pitluck S."/>
            <person name="Land M.L."/>
            <person name="Hauser L."/>
            <person name="Chang Y.-J."/>
            <person name="Jeffries C."/>
            <person name="Anderson I.J."/>
            <person name="Johnson E."/>
            <person name="Loganathan U."/>
            <person name="Mulhopadhyay B."/>
            <person name="Kyrpides N."/>
            <person name="Woyke T.J."/>
        </authorList>
    </citation>
    <scope>NUCLEOTIDE SEQUENCE [LARGE SCALE GENOMIC DNA]</scope>
    <source>
        <strain evidence="3 4">YK9</strain>
    </source>
</reference>
<dbReference type="RefSeq" id="WP_006037991.1">
    <property type="nucleotide sequence ID" value="NZ_AEDD01000004.1"/>
</dbReference>
<dbReference type="InterPro" id="IPR011965">
    <property type="entry name" value="PaaX_trns_reg"/>
</dbReference>
<dbReference type="InterPro" id="IPR036390">
    <property type="entry name" value="WH_DNA-bd_sf"/>
</dbReference>
<proteinExistence type="predicted"/>
<dbReference type="PIRSF" id="PIRSF020623">
    <property type="entry name" value="PaaX"/>
    <property type="match status" value="1"/>
</dbReference>
<evidence type="ECO:0000259" key="2">
    <source>
        <dbReference type="Pfam" id="PF20803"/>
    </source>
</evidence>
<dbReference type="AlphaFoldDB" id="E0I8N0"/>
<evidence type="ECO:0000313" key="4">
    <source>
        <dbReference type="Proteomes" id="UP000005387"/>
    </source>
</evidence>
<dbReference type="Gene3D" id="1.20.58.1460">
    <property type="match status" value="1"/>
</dbReference>
<dbReference type="Pfam" id="PF08223">
    <property type="entry name" value="PaaX_C"/>
    <property type="match status" value="1"/>
</dbReference>
<dbReference type="eggNOG" id="COG3327">
    <property type="taxonomic scope" value="Bacteria"/>
</dbReference>
<dbReference type="Proteomes" id="UP000005387">
    <property type="component" value="Unassembled WGS sequence"/>
</dbReference>
<keyword evidence="4" id="KW-1185">Reference proteome</keyword>
<name>E0I8N0_9BACL</name>
<accession>E0I8N0</accession>
<protein>
    <submittedName>
        <fullName evidence="3">Putative transcriptional regulator, PaaX family</fullName>
    </submittedName>
</protein>
<sequence length="265" mass="31443">MISVEKQILYLLSRTAEMSVQELLRIYQRRDYTSQSIRNALFNLKKEGYVDSPTRSYYSILPRGHEFIRSINQKPSFYNKEWDGSWYVLLFEIPEKDRQVRNQLRTQIRQIGFGSLYHSVYVSPWDYTSEVDQLSSKLQMDGRLSLLKGKFVMGDMISERVKEIWPLDEINEVYVAKRQWFRNEFIPSAEPLNTKSDEELFVYFLTLGELIAELSLTDPMLPKQLLPEDWEGDKVFAELQQYLLRLSVHISPSSYYHSFVDHSFF</sequence>
<dbReference type="Gene3D" id="1.10.10.10">
    <property type="entry name" value="Winged helix-like DNA-binding domain superfamily/Winged helix DNA-binding domain"/>
    <property type="match status" value="1"/>
</dbReference>
<dbReference type="OrthoDB" id="2270427at2"/>